<keyword evidence="6" id="KW-0663">Pyridoxal phosphate</keyword>
<dbReference type="InterPro" id="IPR015422">
    <property type="entry name" value="PyrdxlP-dep_Trfase_small"/>
</dbReference>
<dbReference type="CDD" id="cd00609">
    <property type="entry name" value="AAT_like"/>
    <property type="match status" value="1"/>
</dbReference>
<dbReference type="PANTHER" id="PTHR42885:SF1">
    <property type="entry name" value="THREONINE-PHOSPHATE DECARBOXYLASE"/>
    <property type="match status" value="1"/>
</dbReference>
<evidence type="ECO:0000256" key="2">
    <source>
        <dbReference type="ARBA" id="ARBA00003444"/>
    </source>
</evidence>
<reference evidence="11" key="1">
    <citation type="submission" date="2015-06" db="EMBL/GenBank/DDBJ databases">
        <authorList>
            <person name="Liu B."/>
            <person name="Wang J."/>
            <person name="Zhu Y."/>
            <person name="Liu G."/>
            <person name="Chen Q."/>
            <person name="Zheng C."/>
            <person name="Che J."/>
            <person name="Ge C."/>
            <person name="Shi H."/>
            <person name="Pan Z."/>
            <person name="Liu X."/>
        </authorList>
    </citation>
    <scope>NUCLEOTIDE SEQUENCE [LARGE SCALE GENOMIC DNA]</scope>
    <source>
        <strain evidence="11">DSM 16346</strain>
    </source>
</reference>
<dbReference type="Pfam" id="PF00155">
    <property type="entry name" value="Aminotran_1_2"/>
    <property type="match status" value="1"/>
</dbReference>
<dbReference type="RefSeq" id="WP_048311426.1">
    <property type="nucleotide sequence ID" value="NZ_CP119526.1"/>
</dbReference>
<feature type="domain" description="Aminotransferase class I/classII large" evidence="10">
    <location>
        <begin position="24"/>
        <end position="350"/>
    </location>
</feature>
<dbReference type="InterPro" id="IPR004839">
    <property type="entry name" value="Aminotransferase_I/II_large"/>
</dbReference>
<dbReference type="AlphaFoldDB" id="A0A0J6CUH9"/>
<evidence type="ECO:0000256" key="9">
    <source>
        <dbReference type="ARBA" id="ARBA00048531"/>
    </source>
</evidence>
<dbReference type="GO" id="GO:0048472">
    <property type="term" value="F:threonine-phosphate decarboxylase activity"/>
    <property type="evidence" value="ECO:0007669"/>
    <property type="project" value="UniProtKB-EC"/>
</dbReference>
<keyword evidence="11" id="KW-0808">Transferase</keyword>
<proteinExistence type="predicted"/>
<dbReference type="GO" id="GO:0008483">
    <property type="term" value="F:transaminase activity"/>
    <property type="evidence" value="ECO:0007669"/>
    <property type="project" value="UniProtKB-KW"/>
</dbReference>
<keyword evidence="5" id="KW-0169">Cobalamin biosynthesis</keyword>
<organism evidence="11 12">
    <name type="scientific">Guptibacillus hwajinpoensis</name>
    <dbReference type="NCBI Taxonomy" id="208199"/>
    <lineage>
        <taxon>Bacteria</taxon>
        <taxon>Bacillati</taxon>
        <taxon>Bacillota</taxon>
        <taxon>Bacilli</taxon>
        <taxon>Bacillales</taxon>
        <taxon>Guptibacillaceae</taxon>
        <taxon>Guptibacillus</taxon>
    </lineage>
</organism>
<dbReference type="Gene3D" id="3.40.640.10">
    <property type="entry name" value="Type I PLP-dependent aspartate aminotransferase-like (Major domain)"/>
    <property type="match status" value="1"/>
</dbReference>
<dbReference type="InterPro" id="IPR015424">
    <property type="entry name" value="PyrdxlP-dep_Trfase"/>
</dbReference>
<evidence type="ECO:0000256" key="7">
    <source>
        <dbReference type="ARBA" id="ARBA00023239"/>
    </source>
</evidence>
<dbReference type="InterPro" id="IPR015421">
    <property type="entry name" value="PyrdxlP-dep_Trfase_major"/>
</dbReference>
<evidence type="ECO:0000313" key="11">
    <source>
        <dbReference type="EMBL" id="KMM36715.1"/>
    </source>
</evidence>
<evidence type="ECO:0000256" key="3">
    <source>
        <dbReference type="ARBA" id="ARBA00004953"/>
    </source>
</evidence>
<keyword evidence="11" id="KW-0032">Aminotransferase</keyword>
<dbReference type="EC" id="4.1.1.81" evidence="4"/>
<protein>
    <recommendedName>
        <fullName evidence="4">threonine-phosphate decarboxylase</fullName>
        <ecNumber evidence="4">4.1.1.81</ecNumber>
    </recommendedName>
    <alternativeName>
        <fullName evidence="8">L-threonine-O-3-phosphate decarboxylase</fullName>
    </alternativeName>
</protein>
<keyword evidence="12" id="KW-1185">Reference proteome</keyword>
<comment type="function">
    <text evidence="2">Decarboxylates L-threonine-O-3-phosphate to yield (R)-1-amino-2-propanol O-2-phosphate, the precursor for the linkage between the nucleotide loop and the corrin ring in cobalamin.</text>
</comment>
<evidence type="ECO:0000256" key="6">
    <source>
        <dbReference type="ARBA" id="ARBA00022898"/>
    </source>
</evidence>
<comment type="cofactor">
    <cofactor evidence="1">
        <name>pyridoxal 5'-phosphate</name>
        <dbReference type="ChEBI" id="CHEBI:597326"/>
    </cofactor>
</comment>
<evidence type="ECO:0000256" key="4">
    <source>
        <dbReference type="ARBA" id="ARBA00012285"/>
    </source>
</evidence>
<keyword evidence="7" id="KW-0456">Lyase</keyword>
<dbReference type="OrthoDB" id="9813612at2"/>
<evidence type="ECO:0000256" key="5">
    <source>
        <dbReference type="ARBA" id="ARBA00022573"/>
    </source>
</evidence>
<dbReference type="SUPFAM" id="SSF53383">
    <property type="entry name" value="PLP-dependent transferases"/>
    <property type="match status" value="1"/>
</dbReference>
<dbReference type="NCBIfam" id="TIGR01140">
    <property type="entry name" value="L_thr_O3P_dcar"/>
    <property type="match status" value="1"/>
</dbReference>
<dbReference type="PROSITE" id="PS00105">
    <property type="entry name" value="AA_TRANSFER_CLASS_1"/>
    <property type="match status" value="1"/>
</dbReference>
<evidence type="ECO:0000313" key="12">
    <source>
        <dbReference type="Proteomes" id="UP000035996"/>
    </source>
</evidence>
<dbReference type="STRING" id="157733.AB986_12275"/>
<dbReference type="EMBL" id="LELK01000004">
    <property type="protein sequence ID" value="KMM36715.1"/>
    <property type="molecule type" value="Genomic_DNA"/>
</dbReference>
<comment type="pathway">
    <text evidence="3">Cofactor biosynthesis; adenosylcobalamin biosynthesis.</text>
</comment>
<dbReference type="InterPro" id="IPR005860">
    <property type="entry name" value="CobD"/>
</dbReference>
<sequence>MALPSHGSNPHYLYESLNLSQPEQFIDFSANLNPFGPPPALQEKWTEAYELITTYPDPNASSLTSKLATQCHVEENQLLVGNGGAELITLIGRFLAGGRVCIVQPAFSEYEAACRSAGCDLIDHTLKDGEWQLDPEHLIEKMDHLDAIFLCTPNNPTGVVYERDSMMALLRESEKRNCFLILDEAFVDFLSDDATYAQAIPTFSKLIILRSLTKMYAIPGLRLGYMIAHSGIISSIKALQPHWSVNALALIAGELCIDQEDHMTKTCELIEKERRKLHQFFKENNYIHSTSSVNFYLLKDLNLDDQTPLLRFLMTNGIVPRHTENFPGLEGRWLRFAIRTKDENRTLMEVLGKWRR</sequence>
<accession>A0A0J6CUH9</accession>
<dbReference type="GO" id="GO:0009236">
    <property type="term" value="P:cobalamin biosynthetic process"/>
    <property type="evidence" value="ECO:0007669"/>
    <property type="project" value="UniProtKB-UniPathway"/>
</dbReference>
<dbReference type="Proteomes" id="UP000035996">
    <property type="component" value="Unassembled WGS sequence"/>
</dbReference>
<dbReference type="PATRIC" id="fig|157733.3.peg.482"/>
<dbReference type="Gene3D" id="3.90.1150.10">
    <property type="entry name" value="Aspartate Aminotransferase, domain 1"/>
    <property type="match status" value="1"/>
</dbReference>
<dbReference type="InterPro" id="IPR004838">
    <property type="entry name" value="NHTrfase_class1_PyrdxlP-BS"/>
</dbReference>
<dbReference type="GO" id="GO:0030170">
    <property type="term" value="F:pyridoxal phosphate binding"/>
    <property type="evidence" value="ECO:0007669"/>
    <property type="project" value="InterPro"/>
</dbReference>
<dbReference type="UniPathway" id="UPA00148"/>
<dbReference type="PANTHER" id="PTHR42885">
    <property type="entry name" value="HISTIDINOL-PHOSPHATE AMINOTRANSFERASE-RELATED"/>
    <property type="match status" value="1"/>
</dbReference>
<evidence type="ECO:0000256" key="1">
    <source>
        <dbReference type="ARBA" id="ARBA00001933"/>
    </source>
</evidence>
<name>A0A0J6CUH9_9BACL</name>
<comment type="caution">
    <text evidence="11">The sequence shown here is derived from an EMBL/GenBank/DDBJ whole genome shotgun (WGS) entry which is preliminary data.</text>
</comment>
<evidence type="ECO:0000256" key="8">
    <source>
        <dbReference type="ARBA" id="ARBA00029996"/>
    </source>
</evidence>
<comment type="catalytic activity">
    <reaction evidence="9">
        <text>O-phospho-L-threonine + H(+) = (R)-1-aminopropan-2-yl phosphate + CO2</text>
        <dbReference type="Rhea" id="RHEA:11492"/>
        <dbReference type="ChEBI" id="CHEBI:15378"/>
        <dbReference type="ChEBI" id="CHEBI:16526"/>
        <dbReference type="ChEBI" id="CHEBI:58563"/>
        <dbReference type="ChEBI" id="CHEBI:58675"/>
        <dbReference type="EC" id="4.1.1.81"/>
    </reaction>
</comment>
<evidence type="ECO:0000259" key="10">
    <source>
        <dbReference type="Pfam" id="PF00155"/>
    </source>
</evidence>
<gene>
    <name evidence="11" type="ORF">AB986_12275</name>
</gene>